<feature type="non-terminal residue" evidence="1">
    <location>
        <position position="86"/>
    </location>
</feature>
<protein>
    <submittedName>
        <fullName evidence="1">Uncharacterized protein</fullName>
    </submittedName>
</protein>
<proteinExistence type="predicted"/>
<accession>A0A166VV14</accession>
<organism evidence="1 2">
    <name type="scientific">Athelia psychrophila</name>
    <dbReference type="NCBI Taxonomy" id="1759441"/>
    <lineage>
        <taxon>Eukaryota</taxon>
        <taxon>Fungi</taxon>
        <taxon>Dikarya</taxon>
        <taxon>Basidiomycota</taxon>
        <taxon>Agaricomycotina</taxon>
        <taxon>Agaricomycetes</taxon>
        <taxon>Agaricomycetidae</taxon>
        <taxon>Atheliales</taxon>
        <taxon>Atheliaceae</taxon>
        <taxon>Athelia</taxon>
    </lineage>
</organism>
<reference evidence="1 2" key="1">
    <citation type="journal article" date="2016" name="Mol. Biol. Evol.">
        <title>Comparative Genomics of Early-Diverging Mushroom-Forming Fungi Provides Insights into the Origins of Lignocellulose Decay Capabilities.</title>
        <authorList>
            <person name="Nagy L.G."/>
            <person name="Riley R."/>
            <person name="Tritt A."/>
            <person name="Adam C."/>
            <person name="Daum C."/>
            <person name="Floudas D."/>
            <person name="Sun H."/>
            <person name="Yadav J.S."/>
            <person name="Pangilinan J."/>
            <person name="Larsson K.H."/>
            <person name="Matsuura K."/>
            <person name="Barry K."/>
            <person name="Labutti K."/>
            <person name="Kuo R."/>
            <person name="Ohm R.A."/>
            <person name="Bhattacharya S.S."/>
            <person name="Shirouzu T."/>
            <person name="Yoshinaga Y."/>
            <person name="Martin F.M."/>
            <person name="Grigoriev I.V."/>
            <person name="Hibbett D.S."/>
        </authorList>
    </citation>
    <scope>NUCLEOTIDE SEQUENCE [LARGE SCALE GENOMIC DNA]</scope>
    <source>
        <strain evidence="1 2">CBS 109695</strain>
    </source>
</reference>
<keyword evidence="2" id="KW-1185">Reference proteome</keyword>
<gene>
    <name evidence="1" type="ORF">FIBSPDRAFT_847700</name>
</gene>
<evidence type="ECO:0000313" key="2">
    <source>
        <dbReference type="Proteomes" id="UP000076532"/>
    </source>
</evidence>
<sequence>MSCLATFAIFLPTDASPFLSYLLRQPGELKIQDGDRNPYFSVVAVYDLLKWLMQLSVKQRICIDSQIRFLSITTASLRMCTKNPPG</sequence>
<evidence type="ECO:0000313" key="1">
    <source>
        <dbReference type="EMBL" id="KZP33090.1"/>
    </source>
</evidence>
<dbReference type="Proteomes" id="UP000076532">
    <property type="component" value="Unassembled WGS sequence"/>
</dbReference>
<name>A0A166VV14_9AGAM</name>
<dbReference type="EMBL" id="KV417483">
    <property type="protein sequence ID" value="KZP33090.1"/>
    <property type="molecule type" value="Genomic_DNA"/>
</dbReference>
<dbReference type="AlphaFoldDB" id="A0A166VV14"/>